<dbReference type="STRING" id="100884.GCA_000269565_01490"/>
<protein>
    <submittedName>
        <fullName evidence="1">HAD-superfamily hydrolase</fullName>
    </submittedName>
</protein>
<sequence length="272" mass="31190">MDTKIAFFDIDGTLVNVPNGLMHPTNQTIHALNEFKNQGHKIVIATARGEVPQSVQDIEFDGYICSDGHYIRFEGEILIDELFNNQQVQKQLDIYQKYNGRSMFYGHNGEWCSCLDDELVVKHREMFQGTSERPQNVYEKFDAKDIEAVSCCVLFDNAEDMWSAYHELENEFTMVPYETGLIRMDVYCKGFTKGTACEYLYKKLGIEYENTYAFGDGINDVEMLQLVQHGIAMGNAIDELKKVASEITDTVDHDGIAKTFEKYFEIPVEEGR</sequence>
<dbReference type="PROSITE" id="PS01229">
    <property type="entry name" value="COF_2"/>
    <property type="match status" value="1"/>
</dbReference>
<dbReference type="PANTHER" id="PTHR10000">
    <property type="entry name" value="PHOSPHOSERINE PHOSPHATASE"/>
    <property type="match status" value="1"/>
</dbReference>
<dbReference type="GO" id="GO:0000287">
    <property type="term" value="F:magnesium ion binding"/>
    <property type="evidence" value="ECO:0007669"/>
    <property type="project" value="TreeGrafter"/>
</dbReference>
<dbReference type="GO" id="GO:0005829">
    <property type="term" value="C:cytosol"/>
    <property type="evidence" value="ECO:0007669"/>
    <property type="project" value="TreeGrafter"/>
</dbReference>
<dbReference type="Pfam" id="PF08282">
    <property type="entry name" value="Hydrolase_3"/>
    <property type="match status" value="1"/>
</dbReference>
<dbReference type="OrthoDB" id="1654797at2"/>
<dbReference type="PROSITE" id="PS01228">
    <property type="entry name" value="COF_1"/>
    <property type="match status" value="1"/>
</dbReference>
<dbReference type="InterPro" id="IPR036412">
    <property type="entry name" value="HAD-like_sf"/>
</dbReference>
<keyword evidence="2" id="KW-1185">Reference proteome</keyword>
<dbReference type="EMBL" id="ADKX01000001">
    <property type="protein sequence ID" value="EFW06673.1"/>
    <property type="molecule type" value="Genomic_DNA"/>
</dbReference>
<dbReference type="GO" id="GO:0016791">
    <property type="term" value="F:phosphatase activity"/>
    <property type="evidence" value="ECO:0007669"/>
    <property type="project" value="TreeGrafter"/>
</dbReference>
<dbReference type="InterPro" id="IPR023214">
    <property type="entry name" value="HAD_sf"/>
</dbReference>
<dbReference type="NCBIfam" id="TIGR00099">
    <property type="entry name" value="Cof-subfamily"/>
    <property type="match status" value="1"/>
</dbReference>
<dbReference type="AlphaFoldDB" id="E7G622"/>
<dbReference type="PANTHER" id="PTHR10000:SF25">
    <property type="entry name" value="PHOSPHATASE YKRA-RELATED"/>
    <property type="match status" value="1"/>
</dbReference>
<reference evidence="1 2" key="1">
    <citation type="submission" date="2010-12" db="EMBL/GenBank/DDBJ databases">
        <title>The Genome Sequence of Coprobacillus sp. strain 29_1.</title>
        <authorList>
            <consortium name="The Broad Institute Genome Sequencing Platform"/>
            <person name="Earl A."/>
            <person name="Ward D."/>
            <person name="Feldgarden M."/>
            <person name="Gevers D."/>
            <person name="Daigneault M."/>
            <person name="Sibley C.D."/>
            <person name="White A."/>
            <person name="Strauss J."/>
            <person name="Allen-Vercoe E."/>
            <person name="Young S.K."/>
            <person name="Zeng Q."/>
            <person name="Gargeya S."/>
            <person name="Fitzgerald M."/>
            <person name="Haas B."/>
            <person name="Abouelleil A."/>
            <person name="Alvarado L."/>
            <person name="Arachchi H.M."/>
            <person name="Berlin A."/>
            <person name="Brown A."/>
            <person name="Chapman S.B."/>
            <person name="Chen Z."/>
            <person name="Dunbar C."/>
            <person name="Freedman E."/>
            <person name="Gearin G."/>
            <person name="Gellesch M."/>
            <person name="Goldberg J."/>
            <person name="Griggs A."/>
            <person name="Gujja S."/>
            <person name="Heilman E."/>
            <person name="Heiman D."/>
            <person name="Howarth C."/>
            <person name="Larson L."/>
            <person name="Lui A."/>
            <person name="MacDonald P.J.P."/>
            <person name="Mehta T."/>
            <person name="Montmayeur A."/>
            <person name="Murphy C."/>
            <person name="Neiman D."/>
            <person name="Pearson M."/>
            <person name="Priest M."/>
            <person name="Roberts A."/>
            <person name="Saif S."/>
            <person name="Shea T."/>
            <person name="Shenoy N."/>
            <person name="Sisk P."/>
            <person name="Stolte C."/>
            <person name="Sykes S."/>
            <person name="White J."/>
            <person name="Yandava C."/>
            <person name="Nusbaum C."/>
            <person name="Birren B."/>
        </authorList>
    </citation>
    <scope>NUCLEOTIDE SEQUENCE [LARGE SCALE GENOMIC DNA]</scope>
    <source>
        <strain evidence="1 2">29_1</strain>
    </source>
</reference>
<name>E7G622_9FIRM</name>
<dbReference type="HOGENOM" id="CLU_044146_7_0_9"/>
<dbReference type="RefSeq" id="WP_008787338.1">
    <property type="nucleotide sequence ID" value="NZ_AKCB01000001.1"/>
</dbReference>
<keyword evidence="1" id="KW-0378">Hydrolase</keyword>
<dbReference type="Proteomes" id="UP000003157">
    <property type="component" value="Unassembled WGS sequence"/>
</dbReference>
<comment type="caution">
    <text evidence="1">The sequence shown here is derived from an EMBL/GenBank/DDBJ whole genome shotgun (WGS) entry which is preliminary data.</text>
</comment>
<dbReference type="SFLD" id="SFLDS00003">
    <property type="entry name" value="Haloacid_Dehalogenase"/>
    <property type="match status" value="1"/>
</dbReference>
<dbReference type="eggNOG" id="COG0561">
    <property type="taxonomic scope" value="Bacteria"/>
</dbReference>
<dbReference type="SUPFAM" id="SSF56784">
    <property type="entry name" value="HAD-like"/>
    <property type="match status" value="1"/>
</dbReference>
<dbReference type="SFLD" id="SFLDG01140">
    <property type="entry name" value="C2.B:_Phosphomannomutase_and_P"/>
    <property type="match status" value="1"/>
</dbReference>
<proteinExistence type="predicted"/>
<dbReference type="GeneID" id="78229365"/>
<evidence type="ECO:0000313" key="2">
    <source>
        <dbReference type="Proteomes" id="UP000003157"/>
    </source>
</evidence>
<accession>E7G622</accession>
<dbReference type="NCBIfam" id="TIGR01484">
    <property type="entry name" value="HAD-SF-IIB"/>
    <property type="match status" value="1"/>
</dbReference>
<dbReference type="InterPro" id="IPR000150">
    <property type="entry name" value="Cof"/>
</dbReference>
<dbReference type="InterPro" id="IPR006379">
    <property type="entry name" value="HAD-SF_hydro_IIB"/>
</dbReference>
<organism evidence="1 2">
    <name type="scientific">Coprobacillus cateniformis</name>
    <dbReference type="NCBI Taxonomy" id="100884"/>
    <lineage>
        <taxon>Bacteria</taxon>
        <taxon>Bacillati</taxon>
        <taxon>Bacillota</taxon>
        <taxon>Erysipelotrichia</taxon>
        <taxon>Erysipelotrichales</taxon>
        <taxon>Coprobacillaceae</taxon>
        <taxon>Coprobacillus</taxon>
    </lineage>
</organism>
<dbReference type="Gene3D" id="3.30.1240.10">
    <property type="match status" value="1"/>
</dbReference>
<evidence type="ECO:0000313" key="1">
    <source>
        <dbReference type="EMBL" id="EFW06673.1"/>
    </source>
</evidence>
<gene>
    <name evidence="1" type="ORF">HMPREF9488_00210</name>
</gene>
<dbReference type="Gene3D" id="3.40.50.1000">
    <property type="entry name" value="HAD superfamily/HAD-like"/>
    <property type="match status" value="1"/>
</dbReference>